<protein>
    <submittedName>
        <fullName evidence="1">Gamma-interferon-inducible lysosomal thiol reductase-like protein</fullName>
    </submittedName>
</protein>
<dbReference type="Proteomes" id="UP000236291">
    <property type="component" value="Unassembled WGS sequence"/>
</dbReference>
<evidence type="ECO:0000313" key="1">
    <source>
        <dbReference type="EMBL" id="PNX82910.1"/>
    </source>
</evidence>
<organism evidence="1 2">
    <name type="scientific">Trifolium pratense</name>
    <name type="common">Red clover</name>
    <dbReference type="NCBI Taxonomy" id="57577"/>
    <lineage>
        <taxon>Eukaryota</taxon>
        <taxon>Viridiplantae</taxon>
        <taxon>Streptophyta</taxon>
        <taxon>Embryophyta</taxon>
        <taxon>Tracheophyta</taxon>
        <taxon>Spermatophyta</taxon>
        <taxon>Magnoliopsida</taxon>
        <taxon>eudicotyledons</taxon>
        <taxon>Gunneridae</taxon>
        <taxon>Pentapetalae</taxon>
        <taxon>rosids</taxon>
        <taxon>fabids</taxon>
        <taxon>Fabales</taxon>
        <taxon>Fabaceae</taxon>
        <taxon>Papilionoideae</taxon>
        <taxon>50 kb inversion clade</taxon>
        <taxon>NPAAA clade</taxon>
        <taxon>Hologalegina</taxon>
        <taxon>IRL clade</taxon>
        <taxon>Trifolieae</taxon>
        <taxon>Trifolium</taxon>
    </lineage>
</organism>
<sequence length="62" mass="7004">IDQKYAKETAQLNPAHRFVPWVVVNNQALQELECAPLKVSDSIFPGANFGGLVYTEQIKLRF</sequence>
<dbReference type="EMBL" id="ASHM01042960">
    <property type="protein sequence ID" value="PNX82910.1"/>
    <property type="molecule type" value="Genomic_DNA"/>
</dbReference>
<dbReference type="STRING" id="57577.A0A2K3LWJ2"/>
<gene>
    <name evidence="1" type="ORF">L195_g038947</name>
</gene>
<proteinExistence type="predicted"/>
<dbReference type="AlphaFoldDB" id="A0A2K3LWJ2"/>
<reference evidence="1 2" key="2">
    <citation type="journal article" date="2017" name="Front. Plant Sci.">
        <title>Gene Classification and Mining of Molecular Markers Useful in Red Clover (Trifolium pratense) Breeding.</title>
        <authorList>
            <person name="Istvanek J."/>
            <person name="Dluhosova J."/>
            <person name="Dluhos P."/>
            <person name="Patkova L."/>
            <person name="Nedelnik J."/>
            <person name="Repkova J."/>
        </authorList>
    </citation>
    <scope>NUCLEOTIDE SEQUENCE [LARGE SCALE GENOMIC DNA]</scope>
    <source>
        <strain evidence="2">cv. Tatra</strain>
        <tissue evidence="1">Young leaves</tissue>
    </source>
</reference>
<reference evidence="1 2" key="1">
    <citation type="journal article" date="2014" name="Am. J. Bot.">
        <title>Genome assembly and annotation for red clover (Trifolium pratense; Fabaceae).</title>
        <authorList>
            <person name="Istvanek J."/>
            <person name="Jaros M."/>
            <person name="Krenek A."/>
            <person name="Repkova J."/>
        </authorList>
    </citation>
    <scope>NUCLEOTIDE SEQUENCE [LARGE SCALE GENOMIC DNA]</scope>
    <source>
        <strain evidence="2">cv. Tatra</strain>
        <tissue evidence="1">Young leaves</tissue>
    </source>
</reference>
<evidence type="ECO:0000313" key="2">
    <source>
        <dbReference type="Proteomes" id="UP000236291"/>
    </source>
</evidence>
<comment type="caution">
    <text evidence="1">The sequence shown here is derived from an EMBL/GenBank/DDBJ whole genome shotgun (WGS) entry which is preliminary data.</text>
</comment>
<feature type="non-terminal residue" evidence="1">
    <location>
        <position position="1"/>
    </location>
</feature>
<accession>A0A2K3LWJ2</accession>
<name>A0A2K3LWJ2_TRIPR</name>